<sequence length="72" mass="8167">MEIGTFTTNKYNGKAIIKVDNLSVRFRTFEGEIQALSNISFDLEEGEILGISWGEWIGKVYACHFPHVSTTR</sequence>
<comment type="caution">
    <text evidence="1">The sequence shown here is derived from an EMBL/GenBank/DDBJ whole genome shotgun (WGS) entry which is preliminary data.</text>
</comment>
<organism evidence="1">
    <name type="scientific">mine drainage metagenome</name>
    <dbReference type="NCBI Taxonomy" id="410659"/>
    <lineage>
        <taxon>unclassified sequences</taxon>
        <taxon>metagenomes</taxon>
        <taxon>ecological metagenomes</taxon>
    </lineage>
</organism>
<gene>
    <name evidence="1" type="ORF">B2A_11650</name>
</gene>
<proteinExistence type="predicted"/>
<reference evidence="1" key="2">
    <citation type="journal article" date="2014" name="ISME J.">
        <title>Microbial stratification in low pH oxic and suboxic macroscopic growths along an acid mine drainage.</title>
        <authorList>
            <person name="Mendez-Garcia C."/>
            <person name="Mesa V."/>
            <person name="Sprenger R.R."/>
            <person name="Richter M."/>
            <person name="Diez M.S."/>
            <person name="Solano J."/>
            <person name="Bargiela R."/>
            <person name="Golyshina O.V."/>
            <person name="Manteca A."/>
            <person name="Ramos J.L."/>
            <person name="Gallego J.R."/>
            <person name="Llorente I."/>
            <person name="Martins Dos Santos V.A."/>
            <person name="Jensen O.N."/>
            <person name="Pelaez A.I."/>
            <person name="Sanchez J."/>
            <person name="Ferrer M."/>
        </authorList>
    </citation>
    <scope>NUCLEOTIDE SEQUENCE</scope>
</reference>
<dbReference type="AlphaFoldDB" id="T1A848"/>
<dbReference type="Gene3D" id="3.40.50.300">
    <property type="entry name" value="P-loop containing nucleotide triphosphate hydrolases"/>
    <property type="match status" value="1"/>
</dbReference>
<evidence type="ECO:0008006" key="2">
    <source>
        <dbReference type="Google" id="ProtNLM"/>
    </source>
</evidence>
<dbReference type="EMBL" id="AUZZ01008415">
    <property type="protein sequence ID" value="EQD38035.1"/>
    <property type="molecule type" value="Genomic_DNA"/>
</dbReference>
<reference evidence="1" key="1">
    <citation type="submission" date="2013-08" db="EMBL/GenBank/DDBJ databases">
        <authorList>
            <person name="Mendez C."/>
            <person name="Richter M."/>
            <person name="Ferrer M."/>
            <person name="Sanchez J."/>
        </authorList>
    </citation>
    <scope>NUCLEOTIDE SEQUENCE</scope>
</reference>
<evidence type="ECO:0000313" key="1">
    <source>
        <dbReference type="EMBL" id="EQD38035.1"/>
    </source>
</evidence>
<dbReference type="InterPro" id="IPR027417">
    <property type="entry name" value="P-loop_NTPase"/>
</dbReference>
<name>T1A848_9ZZZZ</name>
<protein>
    <recommendedName>
        <fullName evidence="2">ABC transporter ATP-binding protein</fullName>
    </recommendedName>
</protein>
<dbReference type="SUPFAM" id="SSF52540">
    <property type="entry name" value="P-loop containing nucleoside triphosphate hydrolases"/>
    <property type="match status" value="1"/>
</dbReference>
<feature type="non-terminal residue" evidence="1">
    <location>
        <position position="72"/>
    </location>
</feature>
<accession>T1A848</accession>